<sequence>MEYFIYESEFRLLCCRICQTMVTQKQVKLHLRSAPHSLNIQEIRLAQEWASKHDVFEGQVEAHVNLPPRPDDAPPIAALGPPGTGGIRCEFIPERSTSSRPNCPYVGAELRRIREHLRVKHDWDMELKGGRRSAAMTDEERSNSPWRTGVCYQRLFSSGPGSELFEVARGLNLEQSRAQDDESQAALQRAIDAFQSKGKDIRSREAERIDEENDFTAPNPWLRRLGSAVHLKDFSGKKDFLRGLIAMEYEVDPDDPDKSDDAQLRFTHIAFDRLVNHAKAVITPDVVSWNALFEVNRKELTKERTKPFHFRFKPETQRRYALVVKQLLAYIVRCMSFEDKADRPPFKLSIRQQSAYDIMMEHADDLTDAWKENGGDPEAPEVVRLLDLLETAVLELYISVLDHFTKDTEYDSVLVSFLTVLSVRADGTWEGYEGFTPKLSAIMAISRLCIIKYAVDQRAKTIKQKMQQGQSQEEAEENSPSHFALISEMTRRFMVGGGEGWETTPTQFIIRLRNFGMAAQNNTAAHGSVSWDKGREELIYKGIRLSVLDVQAMMRLAVQQLETILYKDLLLFTEYSEQSPAELGLPGIPWDQLLDNAANETIGHSFIDTLFQRDGGASKGWVIKKVLQDSSLRSKWIKSIGDNGVEINLRMAYRYGLRIEKALELLAVLAHISGGFPLRAWELLVVRHRNTSNGGIRNILCDQGLIMIVTGAHKGFTTTGRLKIIHRFLPREVGTLLTYYLWLVLPFWEDIQANVWDKSIFNAG</sequence>
<dbReference type="VEuPathDB" id="FungiDB:FOMG_19288"/>
<reference evidence="1 2" key="1">
    <citation type="journal article" date="2018" name="Sci. Rep.">
        <title>Characterisation of pathogen-specific regions and novel effector candidates in Fusarium oxysporum f. sp. cepae.</title>
        <authorList>
            <person name="Armitage A.D."/>
            <person name="Taylor A."/>
            <person name="Sobczyk M.K."/>
            <person name="Baxter L."/>
            <person name="Greenfield B.P."/>
            <person name="Bates H.J."/>
            <person name="Wilson F."/>
            <person name="Jackson A.C."/>
            <person name="Ott S."/>
            <person name="Harrison R.J."/>
            <person name="Clarkson J.P."/>
        </authorList>
    </citation>
    <scope>NUCLEOTIDE SEQUENCE [LARGE SCALE GENOMIC DNA]</scope>
    <source>
        <strain evidence="1 2">Fo_A13</strain>
    </source>
</reference>
<dbReference type="AlphaFoldDB" id="A0A420M6P4"/>
<comment type="caution">
    <text evidence="1">The sequence shown here is derived from an EMBL/GenBank/DDBJ whole genome shotgun (WGS) entry which is preliminary data.</text>
</comment>
<protein>
    <submittedName>
        <fullName evidence="1">Uncharacterized protein</fullName>
    </submittedName>
</protein>
<organism evidence="1 2">
    <name type="scientific">Fusarium oxysporum</name>
    <name type="common">Fusarium vascular wilt</name>
    <dbReference type="NCBI Taxonomy" id="5507"/>
    <lineage>
        <taxon>Eukaryota</taxon>
        <taxon>Fungi</taxon>
        <taxon>Dikarya</taxon>
        <taxon>Ascomycota</taxon>
        <taxon>Pezizomycotina</taxon>
        <taxon>Sordariomycetes</taxon>
        <taxon>Hypocreomycetidae</taxon>
        <taxon>Hypocreales</taxon>
        <taxon>Nectriaceae</taxon>
        <taxon>Fusarium</taxon>
        <taxon>Fusarium oxysporum species complex</taxon>
    </lineage>
</organism>
<accession>A0A420M6P4</accession>
<dbReference type="InterPro" id="IPR022698">
    <property type="entry name" value="OrsD"/>
</dbReference>
<evidence type="ECO:0000313" key="2">
    <source>
        <dbReference type="Proteomes" id="UP000285084"/>
    </source>
</evidence>
<feature type="non-terminal residue" evidence="1">
    <location>
        <position position="764"/>
    </location>
</feature>
<dbReference type="Proteomes" id="UP000285084">
    <property type="component" value="Unassembled WGS sequence"/>
</dbReference>
<dbReference type="Pfam" id="PF12013">
    <property type="entry name" value="OrsD"/>
    <property type="match status" value="1"/>
</dbReference>
<proteinExistence type="predicted"/>
<dbReference type="VEuPathDB" id="FungiDB:HZS61_007477"/>
<dbReference type="VEuPathDB" id="FungiDB:FOC1_g10000512"/>
<dbReference type="VEuPathDB" id="FungiDB:FOZG_18086"/>
<gene>
    <name evidence="1" type="ORF">BFJ69_g17980</name>
</gene>
<name>A0A420M6P4_FUSOX</name>
<dbReference type="VEuPathDB" id="FungiDB:FOC4_g10000367"/>
<dbReference type="VEuPathDB" id="FungiDB:FOIG_16690"/>
<evidence type="ECO:0000313" key="1">
    <source>
        <dbReference type="EMBL" id="RKK51003.1"/>
    </source>
</evidence>
<dbReference type="EMBL" id="MRCX01001264">
    <property type="protein sequence ID" value="RKK51003.1"/>
    <property type="molecule type" value="Genomic_DNA"/>
</dbReference>
<dbReference type="VEuPathDB" id="FungiDB:FOXG_06743"/>